<dbReference type="InterPro" id="IPR002181">
    <property type="entry name" value="Fibrinogen_a/b/g_C_dom"/>
</dbReference>
<proteinExistence type="predicted"/>
<dbReference type="PROSITE" id="PS00514">
    <property type="entry name" value="FIBRINOGEN_C_1"/>
    <property type="match status" value="1"/>
</dbReference>
<evidence type="ECO:0000259" key="4">
    <source>
        <dbReference type="PROSITE" id="PS51406"/>
    </source>
</evidence>
<feature type="coiled-coil region" evidence="2">
    <location>
        <begin position="170"/>
        <end position="197"/>
    </location>
</feature>
<dbReference type="InterPro" id="IPR014716">
    <property type="entry name" value="Fibrinogen_a/b/g_C_1"/>
</dbReference>
<dbReference type="SUPFAM" id="SSF56496">
    <property type="entry name" value="Fibrinogen C-terminal domain-like"/>
    <property type="match status" value="1"/>
</dbReference>
<dbReference type="Gene3D" id="3.90.215.10">
    <property type="entry name" value="Gamma Fibrinogen, chain A, domain 1"/>
    <property type="match status" value="1"/>
</dbReference>
<keyword evidence="1" id="KW-1015">Disulfide bond</keyword>
<dbReference type="STRING" id="113540.ENSSFOP00015004907"/>
<reference evidence="5 6" key="1">
    <citation type="submission" date="2015-08" db="EMBL/GenBank/DDBJ databases">
        <title>The genome of the Asian arowana (Scleropages formosus).</title>
        <authorList>
            <person name="Tan M.H."/>
            <person name="Gan H.M."/>
            <person name="Croft L.J."/>
            <person name="Austin C.M."/>
        </authorList>
    </citation>
    <scope>NUCLEOTIDE SEQUENCE [LARGE SCALE GENOMIC DNA]</scope>
    <source>
        <strain evidence="5">Aro1</strain>
    </source>
</reference>
<dbReference type="PANTHER" id="PTHR19143">
    <property type="entry name" value="FIBRINOGEN/TENASCIN/ANGIOPOEITIN"/>
    <property type="match status" value="1"/>
</dbReference>
<evidence type="ECO:0000256" key="1">
    <source>
        <dbReference type="ARBA" id="ARBA00023157"/>
    </source>
</evidence>
<organism evidence="5 6">
    <name type="scientific">Scleropages formosus</name>
    <name type="common">Asian bonytongue</name>
    <name type="synonym">Osteoglossum formosum</name>
    <dbReference type="NCBI Taxonomy" id="113540"/>
    <lineage>
        <taxon>Eukaryota</taxon>
        <taxon>Metazoa</taxon>
        <taxon>Chordata</taxon>
        <taxon>Craniata</taxon>
        <taxon>Vertebrata</taxon>
        <taxon>Euteleostomi</taxon>
        <taxon>Actinopterygii</taxon>
        <taxon>Neopterygii</taxon>
        <taxon>Teleostei</taxon>
        <taxon>Osteoglossocephala</taxon>
        <taxon>Osteoglossomorpha</taxon>
        <taxon>Osteoglossiformes</taxon>
        <taxon>Osteoglossidae</taxon>
        <taxon>Scleropages</taxon>
    </lineage>
</organism>
<feature type="non-terminal residue" evidence="5">
    <location>
        <position position="1"/>
    </location>
</feature>
<dbReference type="Pfam" id="PF00147">
    <property type="entry name" value="Fibrinogen_C"/>
    <property type="match status" value="1"/>
</dbReference>
<gene>
    <name evidence="5" type="ORF">Z043_120968</name>
</gene>
<sequence length="546" mass="61132">FGGTDGKSGYTSPNGSPSAQKEPSAQVTTPSSNPDKLAAFSVNSRNGSFRMGTGSRSQRVSGPRSSEQREPSPSEAELLSQTQWLQTKAETALADMRSTLLWTCGTLLLLIRVPQRVSVFAQGQFQEQGGPASCPLSLRPAGSCGDGGECPYQITLPPLTVHLPKEFHLLEKTMEELQALKREVNMLRRSCLECQLQGDQILQRDSGTTPESSGIPVPTPTTSVGGGHPWVPKSPNLQEMQMNISKISMSLDNATTQIDVLHDQLEKFSLINMTNVENMVDVKVKNITMMFDQLNSKCTSPCPAKEPPKPKPLLVARDCSDYMMVGKQKNGVYRVRPVPRAAAFSVFCDMTSYGGGWTILQQRINGSVNFNRTWEQYKKGFGDLQGDFWLGNDNIHLLTSAKDMILRIDLEDIHGVREYAKYEYFYVANEFLNYRLSIRGYSGTAGDALHFSKRYNHDQMFFTTPDKDNDMYPSGNCGAYYSSGWWFDACMSANLNGKYYKKPYKGVRNGIFWGTWHNSSSEFYPTNYRQAFKTVKMMIRPKNYTP</sequence>
<dbReference type="InterPro" id="IPR036056">
    <property type="entry name" value="Fibrinogen-like_C"/>
</dbReference>
<accession>A0A0N8JWH9</accession>
<dbReference type="GO" id="GO:0005615">
    <property type="term" value="C:extracellular space"/>
    <property type="evidence" value="ECO:0007669"/>
    <property type="project" value="TreeGrafter"/>
</dbReference>
<feature type="compositionally biased region" description="Polar residues" evidence="3">
    <location>
        <begin position="202"/>
        <end position="212"/>
    </location>
</feature>
<dbReference type="InterPro" id="IPR050373">
    <property type="entry name" value="Fibrinogen_C-term_domain"/>
</dbReference>
<dbReference type="NCBIfam" id="NF040941">
    <property type="entry name" value="GGGWT_bact"/>
    <property type="match status" value="1"/>
</dbReference>
<evidence type="ECO:0000256" key="2">
    <source>
        <dbReference type="SAM" id="Coils"/>
    </source>
</evidence>
<dbReference type="CDD" id="cd00087">
    <property type="entry name" value="FReD"/>
    <property type="match status" value="1"/>
</dbReference>
<dbReference type="InterPro" id="IPR020837">
    <property type="entry name" value="Fibrinogen_CS"/>
</dbReference>
<dbReference type="PANTHER" id="PTHR19143:SF189">
    <property type="entry name" value="FIBROLEUKIN"/>
    <property type="match status" value="1"/>
</dbReference>
<evidence type="ECO:0000313" key="5">
    <source>
        <dbReference type="EMBL" id="KPP60985.1"/>
    </source>
</evidence>
<comment type="caution">
    <text evidence="5">The sequence shown here is derived from an EMBL/GenBank/DDBJ whole genome shotgun (WGS) entry which is preliminary data.</text>
</comment>
<dbReference type="PROSITE" id="PS51406">
    <property type="entry name" value="FIBRINOGEN_C_2"/>
    <property type="match status" value="1"/>
</dbReference>
<protein>
    <submittedName>
        <fullName evidence="5">Fibroleukin-like</fullName>
    </submittedName>
</protein>
<evidence type="ECO:0000313" key="6">
    <source>
        <dbReference type="Proteomes" id="UP000034805"/>
    </source>
</evidence>
<name>A0A0N8JWH9_SCLFO</name>
<dbReference type="Proteomes" id="UP000034805">
    <property type="component" value="Unassembled WGS sequence"/>
</dbReference>
<feature type="region of interest" description="Disordered" evidence="3">
    <location>
        <begin position="202"/>
        <end position="229"/>
    </location>
</feature>
<feature type="domain" description="Fibrinogen C-terminal" evidence="4">
    <location>
        <begin position="310"/>
        <end position="543"/>
    </location>
</feature>
<feature type="compositionally biased region" description="Polar residues" evidence="3">
    <location>
        <begin position="9"/>
        <end position="34"/>
    </location>
</feature>
<evidence type="ECO:0000256" key="3">
    <source>
        <dbReference type="SAM" id="MobiDB-lite"/>
    </source>
</evidence>
<feature type="region of interest" description="Disordered" evidence="3">
    <location>
        <begin position="1"/>
        <end position="80"/>
    </location>
</feature>
<keyword evidence="2" id="KW-0175">Coiled coil</keyword>
<dbReference type="EMBL" id="JARO02010087">
    <property type="protein sequence ID" value="KPP60985.1"/>
    <property type="molecule type" value="Genomic_DNA"/>
</dbReference>
<dbReference type="AlphaFoldDB" id="A0A0N8JWH9"/>
<dbReference type="SMART" id="SM00186">
    <property type="entry name" value="FBG"/>
    <property type="match status" value="1"/>
</dbReference>